<dbReference type="PANTHER" id="PTHR30469">
    <property type="entry name" value="MULTIDRUG RESISTANCE PROTEIN MDTA"/>
    <property type="match status" value="1"/>
</dbReference>
<keyword evidence="3" id="KW-0813">Transport</keyword>
<reference evidence="13" key="1">
    <citation type="journal article" date="2019" name="Int. J. Syst. Evol. Microbiol.">
        <title>The Global Catalogue of Microorganisms (GCM) 10K type strain sequencing project: providing services to taxonomists for standard genome sequencing and annotation.</title>
        <authorList>
            <consortium name="The Broad Institute Genomics Platform"/>
            <consortium name="The Broad Institute Genome Sequencing Center for Infectious Disease"/>
            <person name="Wu L."/>
            <person name="Ma J."/>
        </authorList>
    </citation>
    <scope>NUCLEOTIDE SEQUENCE [LARGE SCALE GENOMIC DNA]</scope>
    <source>
        <strain evidence="13">LMG 24813</strain>
    </source>
</reference>
<evidence type="ECO:0000313" key="12">
    <source>
        <dbReference type="EMBL" id="MFC4200226.1"/>
    </source>
</evidence>
<evidence type="ECO:0000256" key="4">
    <source>
        <dbReference type="ARBA" id="ARBA00022475"/>
    </source>
</evidence>
<dbReference type="RefSeq" id="WP_217965029.1">
    <property type="nucleotide sequence ID" value="NZ_JAHTBN010000005.1"/>
</dbReference>
<gene>
    <name evidence="12" type="ORF">ACFOY1_04595</name>
</gene>
<dbReference type="Pfam" id="PF25917">
    <property type="entry name" value="BSH_RND"/>
    <property type="match status" value="1"/>
</dbReference>
<dbReference type="InterPro" id="IPR006143">
    <property type="entry name" value="RND_pump_MFP"/>
</dbReference>
<dbReference type="NCBIfam" id="TIGR01730">
    <property type="entry name" value="RND_mfp"/>
    <property type="match status" value="1"/>
</dbReference>
<evidence type="ECO:0000256" key="7">
    <source>
        <dbReference type="SAM" id="Coils"/>
    </source>
</evidence>
<evidence type="ECO:0000259" key="8">
    <source>
        <dbReference type="Pfam" id="PF25876"/>
    </source>
</evidence>
<keyword evidence="6" id="KW-0472">Membrane</keyword>
<feature type="domain" description="Multidrug resistance protein MdtA-like alpha-helical hairpin" evidence="8">
    <location>
        <begin position="114"/>
        <end position="183"/>
    </location>
</feature>
<dbReference type="Proteomes" id="UP001595848">
    <property type="component" value="Unassembled WGS sequence"/>
</dbReference>
<dbReference type="InterPro" id="IPR058626">
    <property type="entry name" value="MdtA-like_b-barrel"/>
</dbReference>
<keyword evidence="13" id="KW-1185">Reference proteome</keyword>
<feature type="domain" description="Multidrug resistance protein MdtA-like C-terminal permuted SH3" evidence="11">
    <location>
        <begin position="308"/>
        <end position="366"/>
    </location>
</feature>
<comment type="similarity">
    <text evidence="2">Belongs to the membrane fusion protein (MFP) (TC 8.A.1) family.</text>
</comment>
<evidence type="ECO:0000313" key="13">
    <source>
        <dbReference type="Proteomes" id="UP001595848"/>
    </source>
</evidence>
<comment type="subcellular location">
    <subcellularLocation>
        <location evidence="1">Cell membrane</location>
    </subcellularLocation>
</comment>
<evidence type="ECO:0000256" key="3">
    <source>
        <dbReference type="ARBA" id="ARBA00022448"/>
    </source>
</evidence>
<feature type="domain" description="Multidrug resistance protein MdtA-like beta-barrel" evidence="10">
    <location>
        <begin position="220"/>
        <end position="304"/>
    </location>
</feature>
<dbReference type="InterPro" id="IPR058627">
    <property type="entry name" value="MdtA-like_C"/>
</dbReference>
<accession>A0ABV8NVA2</accession>
<evidence type="ECO:0000256" key="1">
    <source>
        <dbReference type="ARBA" id="ARBA00004236"/>
    </source>
</evidence>
<keyword evidence="7" id="KW-0175">Coiled coil</keyword>
<dbReference type="Pfam" id="PF25944">
    <property type="entry name" value="Beta-barrel_RND"/>
    <property type="match status" value="1"/>
</dbReference>
<protein>
    <submittedName>
        <fullName evidence="12">Efflux RND transporter periplasmic adaptor subunit</fullName>
    </submittedName>
</protein>
<feature type="coiled-coil region" evidence="7">
    <location>
        <begin position="152"/>
        <end position="179"/>
    </location>
</feature>
<dbReference type="InterPro" id="IPR058625">
    <property type="entry name" value="MdtA-like_BSH"/>
</dbReference>
<feature type="domain" description="Multidrug resistance protein MdtA-like barrel-sandwich hybrid" evidence="9">
    <location>
        <begin position="74"/>
        <end position="215"/>
    </location>
</feature>
<dbReference type="EMBL" id="JBHSBV010000001">
    <property type="protein sequence ID" value="MFC4200226.1"/>
    <property type="molecule type" value="Genomic_DNA"/>
</dbReference>
<dbReference type="Pfam" id="PF25876">
    <property type="entry name" value="HH_MFP_RND"/>
    <property type="match status" value="1"/>
</dbReference>
<keyword evidence="4" id="KW-1003">Cell membrane</keyword>
<proteinExistence type="inferred from homology"/>
<comment type="caution">
    <text evidence="12">The sequence shown here is derived from an EMBL/GenBank/DDBJ whole genome shotgun (WGS) entry which is preliminary data.</text>
</comment>
<dbReference type="InterPro" id="IPR058624">
    <property type="entry name" value="MdtA-like_HH"/>
</dbReference>
<evidence type="ECO:0000259" key="9">
    <source>
        <dbReference type="Pfam" id="PF25917"/>
    </source>
</evidence>
<dbReference type="PANTHER" id="PTHR30469:SF12">
    <property type="entry name" value="MULTIDRUG RESISTANCE PROTEIN MDTA"/>
    <property type="match status" value="1"/>
</dbReference>
<dbReference type="Pfam" id="PF25967">
    <property type="entry name" value="RND-MFP_C"/>
    <property type="match status" value="1"/>
</dbReference>
<organism evidence="12 13">
    <name type="scientific">Candidimonas humi</name>
    <dbReference type="NCBI Taxonomy" id="683355"/>
    <lineage>
        <taxon>Bacteria</taxon>
        <taxon>Pseudomonadati</taxon>
        <taxon>Pseudomonadota</taxon>
        <taxon>Betaproteobacteria</taxon>
        <taxon>Burkholderiales</taxon>
        <taxon>Alcaligenaceae</taxon>
        <taxon>Candidimonas</taxon>
    </lineage>
</organism>
<sequence length="390" mass="41898">MSKISSTRRSMLTTGLPVLIVLGAIVWFLSRHGSDAQPRPQASNAPVQATVTAVKQQDVPIYLNGVGTVTALHSVTVHTRIDGQLDRVGFKEGQDVAAGQLIAQIDPRTEQAQLDAAVAQKAKDQAQLANARLDLRRYADLVKQDAATRQTLDTQRAQVAQLEAAVQADDAQINSARTQLSYTRITAPISGRVGARLVDPGNIVHAADAGGLVVINQVDPIGVVFTLPEDSFVDINHAMRASPSPLQVDAYARNSPQPLGHGSLLLLNNQIDTSTGTIQLKASFPNPVHDMWPGQYVNARLYLGVRKQALAIPDEAIQRGPEGTYAYVLDDKDIVHLQYVHVVVIQDGIAVVDKGLAAGQRVVVDGQYKLRPGIHVTKVQDMAAAAEQSK</sequence>
<keyword evidence="5" id="KW-0997">Cell inner membrane</keyword>
<evidence type="ECO:0000256" key="2">
    <source>
        <dbReference type="ARBA" id="ARBA00009477"/>
    </source>
</evidence>
<evidence type="ECO:0000256" key="5">
    <source>
        <dbReference type="ARBA" id="ARBA00022519"/>
    </source>
</evidence>
<name>A0ABV8NVA2_9BURK</name>
<evidence type="ECO:0000256" key="6">
    <source>
        <dbReference type="ARBA" id="ARBA00023136"/>
    </source>
</evidence>
<evidence type="ECO:0000259" key="11">
    <source>
        <dbReference type="Pfam" id="PF25967"/>
    </source>
</evidence>
<evidence type="ECO:0000259" key="10">
    <source>
        <dbReference type="Pfam" id="PF25944"/>
    </source>
</evidence>